<protein>
    <submittedName>
        <fullName evidence="7">Serralysin</fullName>
    </submittedName>
</protein>
<keyword evidence="3" id="KW-0964">Secreted</keyword>
<dbReference type="PRINTS" id="PR00313">
    <property type="entry name" value="CABNDNGRPT"/>
</dbReference>
<dbReference type="GO" id="GO:0005509">
    <property type="term" value="F:calcium ion binding"/>
    <property type="evidence" value="ECO:0007669"/>
    <property type="project" value="InterPro"/>
</dbReference>
<comment type="subcellular location">
    <subcellularLocation>
        <location evidence="2">Secreted</location>
    </subcellularLocation>
</comment>
<dbReference type="InterPro" id="IPR011049">
    <property type="entry name" value="Serralysin-like_metalloprot_C"/>
</dbReference>
<feature type="domain" description="Peptidase M10 serralysin C-terminal" evidence="6">
    <location>
        <begin position="35"/>
        <end position="179"/>
    </location>
</feature>
<name>A0A450TE31_9GAMM</name>
<dbReference type="Gene3D" id="2.150.10.10">
    <property type="entry name" value="Serralysin-like metalloprotease, C-terminal"/>
    <property type="match status" value="1"/>
</dbReference>
<sequence>MSYRSFDEAPLTGYTTAFYPTTLMLNDVAALQYLYGANTNYNSGNNEYSWGSGDHVYETIWDSGGNDTINASNQREGATIDLREGHWNSIGRAFYNGQRSVRDNLVIAYDTVIENAIGSRYSDTLIGNEFANLISGGNGNDTLTGGGGRDTFRFATTSEGGDEITDFASGTDRIEVVSRNFGNLSTGTLASNYFQTGTIATNSGPVFLYDNTTGALSFDQDGRNSAAPIQIARLSDNRALTFSDIQVAAA</sequence>
<reference evidence="7" key="1">
    <citation type="submission" date="2019-02" db="EMBL/GenBank/DDBJ databases">
        <authorList>
            <person name="Gruber-Vodicka R. H."/>
            <person name="Seah K. B. B."/>
        </authorList>
    </citation>
    <scope>NUCLEOTIDE SEQUENCE</scope>
    <source>
        <strain evidence="7">BECK_BZ106</strain>
    </source>
</reference>
<dbReference type="InterPro" id="IPR001343">
    <property type="entry name" value="Hemolysn_Ca-bd"/>
</dbReference>
<proteinExistence type="predicted"/>
<dbReference type="InterPro" id="IPR013858">
    <property type="entry name" value="Peptidase_M10B_C"/>
</dbReference>
<evidence type="ECO:0000256" key="4">
    <source>
        <dbReference type="ARBA" id="ARBA00022737"/>
    </source>
</evidence>
<evidence type="ECO:0000256" key="3">
    <source>
        <dbReference type="ARBA" id="ARBA00022525"/>
    </source>
</evidence>
<dbReference type="AlphaFoldDB" id="A0A450TE31"/>
<keyword evidence="5" id="KW-0106">Calcium</keyword>
<dbReference type="Pfam" id="PF00353">
    <property type="entry name" value="HemolysinCabind"/>
    <property type="match status" value="2"/>
</dbReference>
<dbReference type="EMBL" id="CAADFD010000102">
    <property type="protein sequence ID" value="VFJ65259.1"/>
    <property type="molecule type" value="Genomic_DNA"/>
</dbReference>
<evidence type="ECO:0000256" key="1">
    <source>
        <dbReference type="ARBA" id="ARBA00001913"/>
    </source>
</evidence>
<dbReference type="GO" id="GO:0005615">
    <property type="term" value="C:extracellular space"/>
    <property type="evidence" value="ECO:0007669"/>
    <property type="project" value="InterPro"/>
</dbReference>
<gene>
    <name evidence="7" type="ORF">BECKFW1821B_GA0114236_11025</name>
</gene>
<evidence type="ECO:0000259" key="6">
    <source>
        <dbReference type="Pfam" id="PF08548"/>
    </source>
</evidence>
<accession>A0A450TE31</accession>
<evidence type="ECO:0000256" key="5">
    <source>
        <dbReference type="ARBA" id="ARBA00022837"/>
    </source>
</evidence>
<dbReference type="Pfam" id="PF08548">
    <property type="entry name" value="Peptidase_M10_C"/>
    <property type="match status" value="1"/>
</dbReference>
<evidence type="ECO:0000256" key="2">
    <source>
        <dbReference type="ARBA" id="ARBA00004613"/>
    </source>
</evidence>
<keyword evidence="4" id="KW-0677">Repeat</keyword>
<comment type="cofactor">
    <cofactor evidence="1">
        <name>Ca(2+)</name>
        <dbReference type="ChEBI" id="CHEBI:29108"/>
    </cofactor>
</comment>
<organism evidence="7">
    <name type="scientific">Candidatus Kentrum sp. FW</name>
    <dbReference type="NCBI Taxonomy" id="2126338"/>
    <lineage>
        <taxon>Bacteria</taxon>
        <taxon>Pseudomonadati</taxon>
        <taxon>Pseudomonadota</taxon>
        <taxon>Gammaproteobacteria</taxon>
        <taxon>Candidatus Kentrum</taxon>
    </lineage>
</organism>
<dbReference type="SUPFAM" id="SSF51120">
    <property type="entry name" value="beta-Roll"/>
    <property type="match status" value="1"/>
</dbReference>
<evidence type="ECO:0000313" key="7">
    <source>
        <dbReference type="EMBL" id="VFJ65259.1"/>
    </source>
</evidence>